<dbReference type="EMBL" id="FNQG01000002">
    <property type="protein sequence ID" value="SDZ76829.1"/>
    <property type="molecule type" value="Genomic_DNA"/>
</dbReference>
<proteinExistence type="predicted"/>
<evidence type="ECO:0000256" key="4">
    <source>
        <dbReference type="ARBA" id="ARBA00023136"/>
    </source>
</evidence>
<organism evidence="7 8">
    <name type="scientific">Selenomonas ruminantium</name>
    <dbReference type="NCBI Taxonomy" id="971"/>
    <lineage>
        <taxon>Bacteria</taxon>
        <taxon>Bacillati</taxon>
        <taxon>Bacillota</taxon>
        <taxon>Negativicutes</taxon>
        <taxon>Selenomonadales</taxon>
        <taxon>Selenomonadaceae</taxon>
        <taxon>Selenomonas</taxon>
    </lineage>
</organism>
<keyword evidence="4" id="KW-0472">Membrane</keyword>
<dbReference type="Proteomes" id="UP000183469">
    <property type="component" value="Unassembled WGS sequence"/>
</dbReference>
<protein>
    <submittedName>
        <fullName evidence="7">Type IV secretion system protein VirB5</fullName>
    </submittedName>
</protein>
<evidence type="ECO:0000256" key="2">
    <source>
        <dbReference type="ARBA" id="ARBA00022692"/>
    </source>
</evidence>
<dbReference type="OrthoDB" id="9778195at2"/>
<evidence type="ECO:0000259" key="6">
    <source>
        <dbReference type="Pfam" id="PF04335"/>
    </source>
</evidence>
<dbReference type="AlphaFoldDB" id="A0A1H3VPZ2"/>
<evidence type="ECO:0000256" key="5">
    <source>
        <dbReference type="SAM" id="MobiDB-lite"/>
    </source>
</evidence>
<sequence>MDVSKLFLGSQEFNKEEPQNPCEYGRKVWDDMNGNALRQNHNLRIMCMGLMGALVIATIGNVYQATQSSVEPYIIEVDSTTGAIRKAGAISEMDYTPEKLEIEYFLGKFIQDTRSLPVDGEVYKQSWYEAYGYMTKDAAAAMSAEMEKQDKAGDFGKKRIKVTINSILPVNSGSDSYQANWTEEIWDLTTGAQKNVKMTGIFTVTIIQGKDKKSLMENPLGIYVKDFSWSEENVAKDVKDKAGDK</sequence>
<comment type="subcellular location">
    <subcellularLocation>
        <location evidence="1">Membrane</location>
        <topology evidence="1">Single-pass membrane protein</topology>
    </subcellularLocation>
</comment>
<evidence type="ECO:0000313" key="7">
    <source>
        <dbReference type="EMBL" id="SDZ76829.1"/>
    </source>
</evidence>
<evidence type="ECO:0000313" key="8">
    <source>
        <dbReference type="Proteomes" id="UP000183469"/>
    </source>
</evidence>
<dbReference type="Pfam" id="PF04335">
    <property type="entry name" value="VirB8"/>
    <property type="match status" value="1"/>
</dbReference>
<dbReference type="InterPro" id="IPR035658">
    <property type="entry name" value="TrbF"/>
</dbReference>
<keyword evidence="3" id="KW-1133">Transmembrane helix</keyword>
<dbReference type="GO" id="GO:0016020">
    <property type="term" value="C:membrane"/>
    <property type="evidence" value="ECO:0007669"/>
    <property type="project" value="UniProtKB-SubCell"/>
</dbReference>
<name>A0A1H3VPZ2_SELRU</name>
<keyword evidence="2" id="KW-0812">Transmembrane</keyword>
<accession>A0A1H3VPZ2</accession>
<reference evidence="7 8" key="1">
    <citation type="submission" date="2016-10" db="EMBL/GenBank/DDBJ databases">
        <authorList>
            <person name="de Groot N.N."/>
        </authorList>
    </citation>
    <scope>NUCLEOTIDE SEQUENCE [LARGE SCALE GENOMIC DNA]</scope>
    <source>
        <strain evidence="7 8">DSM 2872</strain>
    </source>
</reference>
<dbReference type="InterPro" id="IPR007430">
    <property type="entry name" value="VirB8"/>
</dbReference>
<evidence type="ECO:0000256" key="1">
    <source>
        <dbReference type="ARBA" id="ARBA00004167"/>
    </source>
</evidence>
<dbReference type="SUPFAM" id="SSF54427">
    <property type="entry name" value="NTF2-like"/>
    <property type="match status" value="1"/>
</dbReference>
<feature type="domain" description="Bacterial virulence protein VirB8" evidence="6">
    <location>
        <begin position="25"/>
        <end position="232"/>
    </location>
</feature>
<gene>
    <name evidence="7" type="ORF">SAMN05660648_00468</name>
</gene>
<dbReference type="NCBIfam" id="NF010446">
    <property type="entry name" value="PRK13872.1"/>
    <property type="match status" value="1"/>
</dbReference>
<dbReference type="CDD" id="cd16425">
    <property type="entry name" value="TrbF"/>
    <property type="match status" value="1"/>
</dbReference>
<evidence type="ECO:0000256" key="3">
    <source>
        <dbReference type="ARBA" id="ARBA00022989"/>
    </source>
</evidence>
<dbReference type="Gene3D" id="3.10.450.230">
    <property type="entry name" value="VirB8 protein"/>
    <property type="match status" value="1"/>
</dbReference>
<dbReference type="InterPro" id="IPR032710">
    <property type="entry name" value="NTF2-like_dom_sf"/>
</dbReference>
<feature type="region of interest" description="Disordered" evidence="5">
    <location>
        <begin position="1"/>
        <end position="20"/>
    </location>
</feature>